<dbReference type="InterPro" id="IPR001638">
    <property type="entry name" value="Solute-binding_3/MltF_N"/>
</dbReference>
<dbReference type="SUPFAM" id="SSF53850">
    <property type="entry name" value="Periplasmic binding protein-like II"/>
    <property type="match status" value="1"/>
</dbReference>
<evidence type="ECO:0000313" key="3">
    <source>
        <dbReference type="EMBL" id="SED71018.1"/>
    </source>
</evidence>
<feature type="domain" description="Solute-binding protein family 3/N-terminal" evidence="2">
    <location>
        <begin position="26"/>
        <end position="115"/>
    </location>
</feature>
<dbReference type="AlphaFoldDB" id="A0A1H5CX36"/>
<keyword evidence="1" id="KW-0732">Signal</keyword>
<keyword evidence="4" id="KW-1185">Reference proteome</keyword>
<dbReference type="RefSeq" id="WP_090383684.1">
    <property type="nucleotide sequence ID" value="NZ_CP156749.1"/>
</dbReference>
<dbReference type="EMBL" id="FNSC01000001">
    <property type="protein sequence ID" value="SED71018.1"/>
    <property type="molecule type" value="Genomic_DNA"/>
</dbReference>
<dbReference type="PANTHER" id="PTHR38834:SF3">
    <property type="entry name" value="SOLUTE-BINDING PROTEIN FAMILY 3_N-TERMINAL DOMAIN-CONTAINING PROTEIN"/>
    <property type="match status" value="1"/>
</dbReference>
<dbReference type="Gene3D" id="3.40.190.10">
    <property type="entry name" value="Periplasmic binding protein-like II"/>
    <property type="match status" value="2"/>
</dbReference>
<accession>A0A1H5CX36</accession>
<reference evidence="4" key="1">
    <citation type="submission" date="2016-10" db="EMBL/GenBank/DDBJ databases">
        <authorList>
            <person name="Varghese N."/>
            <person name="Submissions S."/>
        </authorList>
    </citation>
    <scope>NUCLEOTIDE SEQUENCE [LARGE SCALE GENOMIC DNA]</scope>
    <source>
        <strain evidence="4">DSM 12111</strain>
    </source>
</reference>
<proteinExistence type="predicted"/>
<sequence>MMKTVALFLLLAWLLPAGAQTLRLYTEEYPPVSFSQDGQPAGMSVELVQELLRRLDQSAKLQIVPWARAYRLAQTTPHTAIFPTIRNSEREKHFMWVGPIMLASDNFYALKGSGVVVSDVSQLARFTAIALPRDWFTYQELTAAEMDNLLGVTEPEQMFNLLKSGRVPLIAADNLSFYVGGKQADQVAQFGADDVEIAFAYRQSFGYITFWAGTEDEVIQRWLPGAQEPGLREPGQALTP</sequence>
<gene>
    <name evidence="3" type="ORF">SAMN05421553_3168</name>
</gene>
<feature type="signal peptide" evidence="1">
    <location>
        <begin position="1"/>
        <end position="19"/>
    </location>
</feature>
<name>A0A1H5CX36_PSEAG</name>
<dbReference type="STRING" id="53406.SAMN05421553_3168"/>
<organism evidence="3 4">
    <name type="scientific">Pseudomonas anguilliseptica</name>
    <dbReference type="NCBI Taxonomy" id="53406"/>
    <lineage>
        <taxon>Bacteria</taxon>
        <taxon>Pseudomonadati</taxon>
        <taxon>Pseudomonadota</taxon>
        <taxon>Gammaproteobacteria</taxon>
        <taxon>Pseudomonadales</taxon>
        <taxon>Pseudomonadaceae</taxon>
        <taxon>Pseudomonas</taxon>
    </lineage>
</organism>
<evidence type="ECO:0000259" key="2">
    <source>
        <dbReference type="Pfam" id="PF00497"/>
    </source>
</evidence>
<dbReference type="Proteomes" id="UP000242849">
    <property type="component" value="Unassembled WGS sequence"/>
</dbReference>
<protein>
    <submittedName>
        <fullName evidence="3">Polar amino acid transport system substrate-binding protein</fullName>
    </submittedName>
</protein>
<dbReference type="Pfam" id="PF00497">
    <property type="entry name" value="SBP_bac_3"/>
    <property type="match status" value="1"/>
</dbReference>
<dbReference type="PANTHER" id="PTHR38834">
    <property type="entry name" value="PERIPLASMIC SUBSTRATE BINDING PROTEIN FAMILY 3"/>
    <property type="match status" value="1"/>
</dbReference>
<evidence type="ECO:0000313" key="4">
    <source>
        <dbReference type="Proteomes" id="UP000242849"/>
    </source>
</evidence>
<feature type="chain" id="PRO_5017272921" evidence="1">
    <location>
        <begin position="20"/>
        <end position="240"/>
    </location>
</feature>
<evidence type="ECO:0000256" key="1">
    <source>
        <dbReference type="SAM" id="SignalP"/>
    </source>
</evidence>
<dbReference type="OrthoDB" id="8587856at2"/>